<dbReference type="AlphaFoldDB" id="A0A818LDW1"/>
<comment type="caution">
    <text evidence="1">The sequence shown here is derived from an EMBL/GenBank/DDBJ whole genome shotgun (WGS) entry which is preliminary data.</text>
</comment>
<proteinExistence type="predicted"/>
<name>A0A818LDW1_9BILA</name>
<dbReference type="EMBL" id="CAJNYV010003467">
    <property type="protein sequence ID" value="CAF3576558.1"/>
    <property type="molecule type" value="Genomic_DNA"/>
</dbReference>
<reference evidence="1" key="1">
    <citation type="submission" date="2021-02" db="EMBL/GenBank/DDBJ databases">
        <authorList>
            <person name="Nowell W R."/>
        </authorList>
    </citation>
    <scope>NUCLEOTIDE SEQUENCE</scope>
</reference>
<evidence type="ECO:0000313" key="2">
    <source>
        <dbReference type="Proteomes" id="UP000663865"/>
    </source>
</evidence>
<protein>
    <submittedName>
        <fullName evidence="1">Uncharacterized protein</fullName>
    </submittedName>
</protein>
<evidence type="ECO:0000313" key="1">
    <source>
        <dbReference type="EMBL" id="CAF3576558.1"/>
    </source>
</evidence>
<dbReference type="Proteomes" id="UP000663865">
    <property type="component" value="Unassembled WGS sequence"/>
</dbReference>
<sequence length="158" mass="18096">MIIVLSINNEPQSLFETMKTTIILGGHELTKSFKLFSRRISELISGDDARDDDDDDETESQHYQQLLKSIKLINTCFNIRSKAPAIIGECGFDCIVERVPDDEIIVIIQHVKNLHKWDIITGVMVIRLSNENSSFAVDQTITTTSHINWFETFYFVQS</sequence>
<gene>
    <name evidence="1" type="ORF">KIK155_LOCUS19727</name>
</gene>
<accession>A0A818LDW1</accession>
<organism evidence="1 2">
    <name type="scientific">Rotaria socialis</name>
    <dbReference type="NCBI Taxonomy" id="392032"/>
    <lineage>
        <taxon>Eukaryota</taxon>
        <taxon>Metazoa</taxon>
        <taxon>Spiralia</taxon>
        <taxon>Gnathifera</taxon>
        <taxon>Rotifera</taxon>
        <taxon>Eurotatoria</taxon>
        <taxon>Bdelloidea</taxon>
        <taxon>Philodinida</taxon>
        <taxon>Philodinidae</taxon>
        <taxon>Rotaria</taxon>
    </lineage>
</organism>